<sequence>MEIIITAGIVVLAAFIIYKNVKKSSSGQCNCGSCNKNCPSRKLNIKK</sequence>
<evidence type="ECO:0000313" key="2">
    <source>
        <dbReference type="Proteomes" id="UP001228504"/>
    </source>
</evidence>
<keyword evidence="2" id="KW-1185">Reference proteome</keyword>
<comment type="caution">
    <text evidence="1">The sequence shown here is derived from an EMBL/GenBank/DDBJ whole genome shotgun (WGS) entry which is preliminary data.</text>
</comment>
<dbReference type="EMBL" id="JAUSUF010000001">
    <property type="protein sequence ID" value="MDQ0148395.1"/>
    <property type="molecule type" value="Genomic_DNA"/>
</dbReference>
<dbReference type="Proteomes" id="UP001228504">
    <property type="component" value="Unassembled WGS sequence"/>
</dbReference>
<organism evidence="1 2">
    <name type="scientific">Eubacterium multiforme</name>
    <dbReference type="NCBI Taxonomy" id="83339"/>
    <lineage>
        <taxon>Bacteria</taxon>
        <taxon>Bacillati</taxon>
        <taxon>Bacillota</taxon>
        <taxon>Clostridia</taxon>
        <taxon>Eubacteriales</taxon>
        <taxon>Eubacteriaceae</taxon>
        <taxon>Eubacterium</taxon>
    </lineage>
</organism>
<dbReference type="RefSeq" id="WP_307482352.1">
    <property type="nucleotide sequence ID" value="NZ_JAUSUF010000001.1"/>
</dbReference>
<gene>
    <name evidence="1" type="ORF">J2S18_000312</name>
</gene>
<evidence type="ECO:0000313" key="1">
    <source>
        <dbReference type="EMBL" id="MDQ0148395.1"/>
    </source>
</evidence>
<protein>
    <submittedName>
        <fullName evidence="1">Ferrous iron transport protein B</fullName>
    </submittedName>
</protein>
<proteinExistence type="predicted"/>
<dbReference type="Pfam" id="PF12669">
    <property type="entry name" value="FeoB_associated"/>
    <property type="match status" value="1"/>
</dbReference>
<name>A0ABT9URE9_9FIRM</name>
<reference evidence="1 2" key="1">
    <citation type="submission" date="2023-07" db="EMBL/GenBank/DDBJ databases">
        <title>Genomic Encyclopedia of Type Strains, Phase IV (KMG-IV): sequencing the most valuable type-strain genomes for metagenomic binning, comparative biology and taxonomic classification.</title>
        <authorList>
            <person name="Goeker M."/>
        </authorList>
    </citation>
    <scope>NUCLEOTIDE SEQUENCE [LARGE SCALE GENOMIC DNA]</scope>
    <source>
        <strain evidence="1 2">DSM 20694</strain>
    </source>
</reference>
<accession>A0ABT9URE9</accession>